<organism evidence="1 2">
    <name type="scientific">Fusarium decemcellulare</name>
    <dbReference type="NCBI Taxonomy" id="57161"/>
    <lineage>
        <taxon>Eukaryota</taxon>
        <taxon>Fungi</taxon>
        <taxon>Dikarya</taxon>
        <taxon>Ascomycota</taxon>
        <taxon>Pezizomycotina</taxon>
        <taxon>Sordariomycetes</taxon>
        <taxon>Hypocreomycetidae</taxon>
        <taxon>Hypocreales</taxon>
        <taxon>Nectriaceae</taxon>
        <taxon>Fusarium</taxon>
        <taxon>Fusarium decemcellulare species complex</taxon>
    </lineage>
</organism>
<comment type="caution">
    <text evidence="1">The sequence shown here is derived from an EMBL/GenBank/DDBJ whole genome shotgun (WGS) entry which is preliminary data.</text>
</comment>
<evidence type="ECO:0000313" key="1">
    <source>
        <dbReference type="EMBL" id="KAJ3517658.1"/>
    </source>
</evidence>
<dbReference type="EMBL" id="JANRMS010003548">
    <property type="protein sequence ID" value="KAJ3517658.1"/>
    <property type="molecule type" value="Genomic_DNA"/>
</dbReference>
<dbReference type="Proteomes" id="UP001148629">
    <property type="component" value="Unassembled WGS sequence"/>
</dbReference>
<name>A0ACC1RHS5_9HYPO</name>
<gene>
    <name evidence="1" type="ORF">NM208_g14672</name>
</gene>
<proteinExistence type="predicted"/>
<reference evidence="1" key="1">
    <citation type="submission" date="2022-08" db="EMBL/GenBank/DDBJ databases">
        <title>Genome Sequence of Fusarium decemcellulare.</title>
        <authorList>
            <person name="Buettner E."/>
        </authorList>
    </citation>
    <scope>NUCLEOTIDE SEQUENCE</scope>
    <source>
        <strain evidence="1">Babe19</strain>
    </source>
</reference>
<accession>A0ACC1RHS5</accession>
<evidence type="ECO:0000313" key="2">
    <source>
        <dbReference type="Proteomes" id="UP001148629"/>
    </source>
</evidence>
<keyword evidence="2" id="KW-1185">Reference proteome</keyword>
<protein>
    <submittedName>
        <fullName evidence="1">Uncharacterized protein</fullName>
    </submittedName>
</protein>
<sequence>MYCRTKRPAEPRAPAKHSNPSLINYCKYGTRDWFTNADGNILQELKTKAKPSNVGPFLRSRTSRDAELVPGSHGFDTRCVPLSSKRRSSHTATILTRSRQILGLRRSFIYPACLPCSAFPAMASATNQQLPAKMAVPHDAPSAPQHLGSLQPPTNAEDEFPAQGRFRPELAQLPHARGRHKLTAYGLGEEKEELLYRAGCTAAATRHAPSYLELGGLIE</sequence>